<gene>
    <name evidence="1" type="ORF">BV22DRAFT_1023250</name>
</gene>
<keyword evidence="2" id="KW-1185">Reference proteome</keyword>
<evidence type="ECO:0000313" key="1">
    <source>
        <dbReference type="EMBL" id="KAH7919283.1"/>
    </source>
</evidence>
<organism evidence="1 2">
    <name type="scientific">Leucogyrophana mollusca</name>
    <dbReference type="NCBI Taxonomy" id="85980"/>
    <lineage>
        <taxon>Eukaryota</taxon>
        <taxon>Fungi</taxon>
        <taxon>Dikarya</taxon>
        <taxon>Basidiomycota</taxon>
        <taxon>Agaricomycotina</taxon>
        <taxon>Agaricomycetes</taxon>
        <taxon>Agaricomycetidae</taxon>
        <taxon>Boletales</taxon>
        <taxon>Boletales incertae sedis</taxon>
        <taxon>Leucogyrophana</taxon>
    </lineage>
</organism>
<proteinExistence type="predicted"/>
<dbReference type="EMBL" id="MU266675">
    <property type="protein sequence ID" value="KAH7919283.1"/>
    <property type="molecule type" value="Genomic_DNA"/>
</dbReference>
<sequence length="723" mass="78467">MSLSVADTDKPTFSPYIPPPVQRLSLPPSVALSNTTFPLPSSSRLPSSQENNSTVTVTNKTRAASKPASTSASGSAGPSTSNSTIFPYLHRLEIGDDMSPRRQKRPLLVLKLTSLSFLDAVAMDAGSEKPLYAVETVGSSTTIWRSDPWDGFTKTADIRWPKELPFKGKGRENAHGALVQMNGCGWKNAESFLKVGSLGSSRKFSVPHHPHSLKWKRSGSLYQCMSAPFKCPIATLEPSEDETPPQLKIYESLETRHSVPQLDHAGISLSLLDHIFVTALLLVSEPEEWMTIAHHPIPSENPSTDALPIPRTNSIKTPASARQWRKIMYGEPLYPSLKTPCFDTGVPLAHGDDADVLDISEPAQLPTSIQQWRKIVYGEPLYPSLRPHSAGGIDLPPRPNTAWDTASISSESAYYPPTPSSAPSTGFFDSSFFEDSERTVPRINTNERYSSPLTLSPSAVSPIPSSECVPLSAHPSPSPRTNGRRELPAPPSSYNPPPSTQPWLHRSRSSPTVSPAAAEHIHRVTEDGILIPPAVFDDNIEPESAGTNASRNRALSSGSIMRRRQLPTVPSAPASPVNTVQQRQHSGGGDRRLSGQYQRTLPPTPVSISRSESAGGHRHAHSHSHGVPAPPMTNTTPARPATAHSPSGVPTTRRPRHEKDPEELLGWMRSVTRAHHRRTLNETSTEGPVAPEEGVYEPPPPAYNAIDFSTPPQARSPPSGRQS</sequence>
<dbReference type="Proteomes" id="UP000790709">
    <property type="component" value="Unassembled WGS sequence"/>
</dbReference>
<protein>
    <submittedName>
        <fullName evidence="1">Uncharacterized protein</fullName>
    </submittedName>
</protein>
<name>A0ACB8B2G5_9AGAM</name>
<comment type="caution">
    <text evidence="1">The sequence shown here is derived from an EMBL/GenBank/DDBJ whole genome shotgun (WGS) entry which is preliminary data.</text>
</comment>
<evidence type="ECO:0000313" key="2">
    <source>
        <dbReference type="Proteomes" id="UP000790709"/>
    </source>
</evidence>
<reference evidence="1" key="1">
    <citation type="journal article" date="2021" name="New Phytol.">
        <title>Evolutionary innovations through gain and loss of genes in the ectomycorrhizal Boletales.</title>
        <authorList>
            <person name="Wu G."/>
            <person name="Miyauchi S."/>
            <person name="Morin E."/>
            <person name="Kuo A."/>
            <person name="Drula E."/>
            <person name="Varga T."/>
            <person name="Kohler A."/>
            <person name="Feng B."/>
            <person name="Cao Y."/>
            <person name="Lipzen A."/>
            <person name="Daum C."/>
            <person name="Hundley H."/>
            <person name="Pangilinan J."/>
            <person name="Johnson J."/>
            <person name="Barry K."/>
            <person name="LaButti K."/>
            <person name="Ng V."/>
            <person name="Ahrendt S."/>
            <person name="Min B."/>
            <person name="Choi I.G."/>
            <person name="Park H."/>
            <person name="Plett J.M."/>
            <person name="Magnuson J."/>
            <person name="Spatafora J.W."/>
            <person name="Nagy L.G."/>
            <person name="Henrissat B."/>
            <person name="Grigoriev I.V."/>
            <person name="Yang Z.L."/>
            <person name="Xu J."/>
            <person name="Martin F.M."/>
        </authorList>
    </citation>
    <scope>NUCLEOTIDE SEQUENCE</scope>
    <source>
        <strain evidence="1">KUC20120723A-06</strain>
    </source>
</reference>
<accession>A0ACB8B2G5</accession>